<feature type="binding site" evidence="3">
    <location>
        <position position="283"/>
    </location>
    <ligand>
        <name>Mg(2+)</name>
        <dbReference type="ChEBI" id="CHEBI:18420"/>
        <label>1</label>
    </ligand>
</feature>
<evidence type="ECO:0000256" key="3">
    <source>
        <dbReference type="PIRSR" id="PIRSR605502-1"/>
    </source>
</evidence>
<comment type="caution">
    <text evidence="4">The sequence shown here is derived from an EMBL/GenBank/DDBJ whole genome shotgun (WGS) entry which is preliminary data.</text>
</comment>
<dbReference type="Pfam" id="PF03747">
    <property type="entry name" value="ADP_ribosyl_GH"/>
    <property type="match status" value="1"/>
</dbReference>
<dbReference type="PANTHER" id="PTHR16222">
    <property type="entry name" value="ADP-RIBOSYLGLYCOHYDROLASE"/>
    <property type="match status" value="1"/>
</dbReference>
<dbReference type="PANTHER" id="PTHR16222:SF24">
    <property type="entry name" value="ADP-RIBOSYLHYDROLASE ARH3"/>
    <property type="match status" value="1"/>
</dbReference>
<comment type="cofactor">
    <cofactor evidence="3">
        <name>Mg(2+)</name>
        <dbReference type="ChEBI" id="CHEBI:18420"/>
    </cofactor>
    <text evidence="3">Binds 2 magnesium ions per subunit.</text>
</comment>
<name>A0A158FJT5_9BURK</name>
<keyword evidence="5" id="KW-1185">Reference proteome</keyword>
<dbReference type="AlphaFoldDB" id="A0A158FJT5"/>
<keyword evidence="2" id="KW-0378">Hydrolase</keyword>
<proteinExistence type="inferred from homology"/>
<keyword evidence="3" id="KW-0460">Magnesium</keyword>
<dbReference type="InterPro" id="IPR005502">
    <property type="entry name" value="Ribosyl_crysJ1"/>
</dbReference>
<sequence>MSIGNDFTSMRQHNEFNAELGGVVGLLVGDAVGVGYEFRPPERLPSRDQIEMVTPAEFRRSHAGVPAGTWSDDGAQALCLLASLLECGTLSLTDFAGRLVRWLNHGYMAIDGDVFDVGIQTGEALRNIGDGVSPRESGGASEMDNGNGSLMRVLPLAIWHAGTDEALVKDAHLQSLPTHAHPRSLVACAFYCLLARGYLRNLGDPWSWADERLEAIYEAWPREEEKTVFLSELNVLRRFPKTDRPRGTGYVIDTLWSARRALEESSFEDVVRTAILFGHDTDTTAAVAGGLAGIRFGLAGVPARWVGALRGYELVAPLLVAFAADASGSLEQRN</sequence>
<keyword evidence="3" id="KW-0479">Metal-binding</keyword>
<dbReference type="EMBL" id="FCNZ02000003">
    <property type="protein sequence ID" value="SAL19841.1"/>
    <property type="molecule type" value="Genomic_DNA"/>
</dbReference>
<feature type="binding site" evidence="3">
    <location>
        <position position="282"/>
    </location>
    <ligand>
        <name>Mg(2+)</name>
        <dbReference type="ChEBI" id="CHEBI:18420"/>
        <label>1</label>
    </ligand>
</feature>
<dbReference type="InterPro" id="IPR036705">
    <property type="entry name" value="Ribosyl_crysJ1_sf"/>
</dbReference>
<dbReference type="Gene3D" id="1.10.4080.10">
    <property type="entry name" value="ADP-ribosylation/Crystallin J1"/>
    <property type="match status" value="1"/>
</dbReference>
<feature type="binding site" evidence="3">
    <location>
        <position position="73"/>
    </location>
    <ligand>
        <name>Mg(2+)</name>
        <dbReference type="ChEBI" id="CHEBI:18420"/>
        <label>1</label>
    </ligand>
</feature>
<protein>
    <submittedName>
        <fullName evidence="4">Crystallin</fullName>
    </submittedName>
</protein>
<evidence type="ECO:0000256" key="2">
    <source>
        <dbReference type="ARBA" id="ARBA00022801"/>
    </source>
</evidence>
<feature type="binding site" evidence="3">
    <location>
        <position position="72"/>
    </location>
    <ligand>
        <name>Mg(2+)</name>
        <dbReference type="ChEBI" id="CHEBI:18420"/>
        <label>1</label>
    </ligand>
</feature>
<organism evidence="4 5">
    <name type="scientific">Caballeronia telluris</name>
    <dbReference type="NCBI Taxonomy" id="326475"/>
    <lineage>
        <taxon>Bacteria</taxon>
        <taxon>Pseudomonadati</taxon>
        <taxon>Pseudomonadota</taxon>
        <taxon>Betaproteobacteria</taxon>
        <taxon>Burkholderiales</taxon>
        <taxon>Burkholderiaceae</taxon>
        <taxon>Caballeronia</taxon>
    </lineage>
</organism>
<comment type="similarity">
    <text evidence="1">Belongs to the ADP-ribosylglycohydrolase family.</text>
</comment>
<dbReference type="InterPro" id="IPR050792">
    <property type="entry name" value="ADP-ribosylglycohydrolase"/>
</dbReference>
<dbReference type="Proteomes" id="UP000054717">
    <property type="component" value="Unassembled WGS sequence"/>
</dbReference>
<feature type="binding site" evidence="3">
    <location>
        <position position="280"/>
    </location>
    <ligand>
        <name>Mg(2+)</name>
        <dbReference type="ChEBI" id="CHEBI:18420"/>
        <label>1</label>
    </ligand>
</feature>
<feature type="binding site" evidence="3">
    <location>
        <position position="71"/>
    </location>
    <ligand>
        <name>Mg(2+)</name>
        <dbReference type="ChEBI" id="CHEBI:18420"/>
        <label>1</label>
    </ligand>
</feature>
<reference evidence="4" key="1">
    <citation type="submission" date="2016-01" db="EMBL/GenBank/DDBJ databases">
        <authorList>
            <person name="Peeters Charlotte."/>
        </authorList>
    </citation>
    <scope>NUCLEOTIDE SEQUENCE</scope>
    <source>
        <strain evidence="4">LMG 22936</strain>
    </source>
</reference>
<dbReference type="GO" id="GO:0046872">
    <property type="term" value="F:metal ion binding"/>
    <property type="evidence" value="ECO:0007669"/>
    <property type="project" value="UniProtKB-KW"/>
</dbReference>
<dbReference type="GO" id="GO:0016787">
    <property type="term" value="F:hydrolase activity"/>
    <property type="evidence" value="ECO:0007669"/>
    <property type="project" value="UniProtKB-KW"/>
</dbReference>
<gene>
    <name evidence="4" type="ORF">AWB66_00972</name>
</gene>
<accession>A0A158FJT5</accession>
<dbReference type="STRING" id="326475.AWB66_00972"/>
<dbReference type="SUPFAM" id="SSF101478">
    <property type="entry name" value="ADP-ribosylglycohydrolase"/>
    <property type="match status" value="1"/>
</dbReference>
<evidence type="ECO:0000256" key="1">
    <source>
        <dbReference type="ARBA" id="ARBA00010702"/>
    </source>
</evidence>
<evidence type="ECO:0000313" key="5">
    <source>
        <dbReference type="Proteomes" id="UP000054717"/>
    </source>
</evidence>
<evidence type="ECO:0000313" key="4">
    <source>
        <dbReference type="EMBL" id="SAL19841.1"/>
    </source>
</evidence>